<evidence type="ECO:0000256" key="1">
    <source>
        <dbReference type="SAM" id="Coils"/>
    </source>
</evidence>
<evidence type="ECO:0000313" key="2">
    <source>
        <dbReference type="EMBL" id="LAA60318.1"/>
    </source>
</evidence>
<sequence>MALTTIQETMVRNHADFKIEIGEMKGEIWKLDDKTIRSNCTIQQRVAKTEHKMKAVEAKVEQTDKNIESIEQKLMGENRKLEEAIAFLEMEKADFFLRFQNVTEERGEDLPKLMADLIAEALQNEDQGI</sequence>
<dbReference type="EMBL" id="IACJ01134995">
    <property type="protein sequence ID" value="LAA60318.1"/>
    <property type="molecule type" value="Transcribed_RNA"/>
</dbReference>
<proteinExistence type="predicted"/>
<name>A0A2D4GKR2_MICCO</name>
<protein>
    <submittedName>
        <fullName evidence="2">Uncharacterized protein</fullName>
    </submittedName>
</protein>
<reference evidence="2" key="1">
    <citation type="submission" date="2017-07" db="EMBL/GenBank/DDBJ databases">
        <authorList>
            <person name="Mikheyev A."/>
            <person name="Grau M."/>
        </authorList>
    </citation>
    <scope>NUCLEOTIDE SEQUENCE</scope>
    <source>
        <tissue evidence="2">Venom_gland</tissue>
    </source>
</reference>
<organism evidence="2">
    <name type="scientific">Micrurus corallinus</name>
    <name type="common">Brazilian coral snake</name>
    <dbReference type="NCBI Taxonomy" id="54390"/>
    <lineage>
        <taxon>Eukaryota</taxon>
        <taxon>Metazoa</taxon>
        <taxon>Chordata</taxon>
        <taxon>Craniata</taxon>
        <taxon>Vertebrata</taxon>
        <taxon>Euteleostomi</taxon>
        <taxon>Lepidosauria</taxon>
        <taxon>Squamata</taxon>
        <taxon>Bifurcata</taxon>
        <taxon>Unidentata</taxon>
        <taxon>Episquamata</taxon>
        <taxon>Toxicofera</taxon>
        <taxon>Serpentes</taxon>
        <taxon>Colubroidea</taxon>
        <taxon>Elapidae</taxon>
        <taxon>Elapinae</taxon>
        <taxon>Micrurus</taxon>
    </lineage>
</organism>
<feature type="coiled-coil region" evidence="1">
    <location>
        <begin position="46"/>
        <end position="91"/>
    </location>
</feature>
<dbReference type="AlphaFoldDB" id="A0A2D4GKR2"/>
<reference evidence="2" key="2">
    <citation type="submission" date="2017-11" db="EMBL/GenBank/DDBJ databases">
        <title>Coralsnake Venomics: Analyses of Venom Gland Transcriptomes and Proteomes of Six Brazilian Taxa.</title>
        <authorList>
            <person name="Aird S.D."/>
            <person name="Jorge da Silva N."/>
            <person name="Qiu L."/>
            <person name="Villar-Briones A."/>
            <person name="Aparecida-Saddi V."/>
            <person name="Campos-Telles M.P."/>
            <person name="Grau M."/>
            <person name="Mikheyev A.S."/>
        </authorList>
    </citation>
    <scope>NUCLEOTIDE SEQUENCE</scope>
    <source>
        <tissue evidence="2">Venom_gland</tissue>
    </source>
</reference>
<keyword evidence="1" id="KW-0175">Coiled coil</keyword>
<accession>A0A2D4GKR2</accession>